<comment type="cofactor">
    <cofactor evidence="1 5">
        <name>pyridoxal 5'-phosphate</name>
        <dbReference type="ChEBI" id="CHEBI:597326"/>
    </cofactor>
</comment>
<evidence type="ECO:0000313" key="9">
    <source>
        <dbReference type="Proteomes" id="UP001143370"/>
    </source>
</evidence>
<dbReference type="Gene3D" id="3.40.640.10">
    <property type="entry name" value="Type I PLP-dependent aspartate aminotransferase-like (Major domain)"/>
    <property type="match status" value="1"/>
</dbReference>
<dbReference type="AlphaFoldDB" id="A0A9W6MZW5"/>
<keyword evidence="9" id="KW-1185">Reference proteome</keyword>
<comment type="caution">
    <text evidence="8">The sequence shown here is derived from an EMBL/GenBank/DDBJ whole genome shotgun (WGS) entry which is preliminary data.</text>
</comment>
<comment type="function">
    <text evidence="5">Catalyzes the cleavage of L-allo-threonine and L-threonine to glycine and acetaldehyde.</text>
</comment>
<name>A0A9W6MZW5_9HYPH</name>
<comment type="catalytic activity">
    <reaction evidence="5">
        <text>L-threonine = acetaldehyde + glycine</text>
        <dbReference type="Rhea" id="RHEA:19625"/>
        <dbReference type="ChEBI" id="CHEBI:15343"/>
        <dbReference type="ChEBI" id="CHEBI:57305"/>
        <dbReference type="ChEBI" id="CHEBI:57926"/>
        <dbReference type="EC" id="4.1.2.48"/>
    </reaction>
</comment>
<dbReference type="Gene3D" id="3.90.1150.10">
    <property type="entry name" value="Aspartate Aminotransferase, domain 1"/>
    <property type="match status" value="1"/>
</dbReference>
<dbReference type="SUPFAM" id="SSF53383">
    <property type="entry name" value="PLP-dependent transferases"/>
    <property type="match status" value="1"/>
</dbReference>
<protein>
    <recommendedName>
        <fullName evidence="5">L-threonine aldolase</fullName>
        <ecNumber evidence="5">4.1.2.48</ecNumber>
    </recommendedName>
</protein>
<dbReference type="PANTHER" id="PTHR48097:SF5">
    <property type="entry name" value="LOW SPECIFICITY L-THREONINE ALDOLASE"/>
    <property type="match status" value="1"/>
</dbReference>
<dbReference type="GO" id="GO:0006567">
    <property type="term" value="P:L-threonine catabolic process"/>
    <property type="evidence" value="ECO:0007669"/>
    <property type="project" value="UniProtKB-UniRule"/>
</dbReference>
<sequence>MTSGPAPVSPYGTPSRRQEPAVTDPASSPRLPGFGSDNVAGISPAILKALAAANEGAMPSYGADAISARVEARFAALFEHEVKVLLVSTGTAANALALSVLTPPWGAVLCHADSHIENDECGAPEFFTGGAKLVHVPGVGAKIDPDALREAAQRNRGDVHCVQPSCVSITQASELGTLYSLSETAAIGAVCRQAGLPLHMDGSRFANAAAALGVRPAEMTWKAGVDILSFGATKNGAMGVEALVLFDPARAGELAFRRKRGGHLASKMRFLAAQMEAYLEGDLWLANARHANAMAARLASGLGGVGGAEIQGAVEANMLFVRLPQPMTDGLLAQGFRFYTERWGVGVVRLVTSFATSEADVDRLVGAARALA</sequence>
<evidence type="ECO:0000256" key="2">
    <source>
        <dbReference type="ARBA" id="ARBA00006966"/>
    </source>
</evidence>
<proteinExistence type="inferred from homology"/>
<comment type="subunit">
    <text evidence="3">Homotetramer.</text>
</comment>
<dbReference type="InterPro" id="IPR026273">
    <property type="entry name" value="Low_specificity_L-TA_bact"/>
</dbReference>
<keyword evidence="5" id="KW-0456">Lyase</keyword>
<evidence type="ECO:0000313" key="8">
    <source>
        <dbReference type="EMBL" id="GLK73164.1"/>
    </source>
</evidence>
<dbReference type="PIRSF" id="PIRSF038940">
    <property type="entry name" value="Low_specificity_LTA"/>
    <property type="match status" value="1"/>
</dbReference>
<accession>A0A9W6MZW5</accession>
<evidence type="ECO:0000256" key="3">
    <source>
        <dbReference type="ARBA" id="ARBA00011881"/>
    </source>
</evidence>
<dbReference type="Proteomes" id="UP001143370">
    <property type="component" value="Unassembled WGS sequence"/>
</dbReference>
<reference evidence="8" key="1">
    <citation type="journal article" date="2014" name="Int. J. Syst. Evol. Microbiol.">
        <title>Complete genome sequence of Corynebacterium casei LMG S-19264T (=DSM 44701T), isolated from a smear-ripened cheese.</title>
        <authorList>
            <consortium name="US DOE Joint Genome Institute (JGI-PGF)"/>
            <person name="Walter F."/>
            <person name="Albersmeier A."/>
            <person name="Kalinowski J."/>
            <person name="Ruckert C."/>
        </authorList>
    </citation>
    <scope>NUCLEOTIDE SEQUENCE</scope>
    <source>
        <strain evidence="8">VKM B-2484</strain>
    </source>
</reference>
<feature type="domain" description="Aromatic amino acid beta-eliminating lyase/threonine aldolase" evidence="7">
    <location>
        <begin position="34"/>
        <end position="322"/>
    </location>
</feature>
<dbReference type="Pfam" id="PF01212">
    <property type="entry name" value="Beta_elim_lyase"/>
    <property type="match status" value="1"/>
</dbReference>
<evidence type="ECO:0000256" key="6">
    <source>
        <dbReference type="SAM" id="MobiDB-lite"/>
    </source>
</evidence>
<dbReference type="EMBL" id="BSFJ01000022">
    <property type="protein sequence ID" value="GLK73164.1"/>
    <property type="molecule type" value="Genomic_DNA"/>
</dbReference>
<comment type="similarity">
    <text evidence="2 5">Belongs to the threonine aldolase family.</text>
</comment>
<evidence type="ECO:0000256" key="1">
    <source>
        <dbReference type="ARBA" id="ARBA00001933"/>
    </source>
</evidence>
<dbReference type="InterPro" id="IPR015424">
    <property type="entry name" value="PyrdxlP-dep_Trfase"/>
</dbReference>
<gene>
    <name evidence="8" type="ORF">GCM10017643_32800</name>
</gene>
<dbReference type="EC" id="4.1.2.48" evidence="5"/>
<keyword evidence="4 5" id="KW-0663">Pyridoxal phosphate</keyword>
<evidence type="ECO:0000259" key="7">
    <source>
        <dbReference type="Pfam" id="PF01212"/>
    </source>
</evidence>
<feature type="region of interest" description="Disordered" evidence="6">
    <location>
        <begin position="1"/>
        <end position="34"/>
    </location>
</feature>
<organism evidence="8 9">
    <name type="scientific">Ancylobacter dichloromethanicus</name>
    <dbReference type="NCBI Taxonomy" id="518825"/>
    <lineage>
        <taxon>Bacteria</taxon>
        <taxon>Pseudomonadati</taxon>
        <taxon>Pseudomonadota</taxon>
        <taxon>Alphaproteobacteria</taxon>
        <taxon>Hyphomicrobiales</taxon>
        <taxon>Xanthobacteraceae</taxon>
        <taxon>Ancylobacter</taxon>
    </lineage>
</organism>
<reference evidence="8" key="2">
    <citation type="submission" date="2023-01" db="EMBL/GenBank/DDBJ databases">
        <authorList>
            <person name="Sun Q."/>
            <person name="Evtushenko L."/>
        </authorList>
    </citation>
    <scope>NUCLEOTIDE SEQUENCE</scope>
    <source>
        <strain evidence="8">VKM B-2484</strain>
    </source>
</reference>
<dbReference type="InterPro" id="IPR015421">
    <property type="entry name" value="PyrdxlP-dep_Trfase_major"/>
</dbReference>
<dbReference type="InterPro" id="IPR001597">
    <property type="entry name" value="ArAA_b-elim_lyase/Thr_aldolase"/>
</dbReference>
<dbReference type="GO" id="GO:0004793">
    <property type="term" value="F:threonine aldolase activity"/>
    <property type="evidence" value="ECO:0007669"/>
    <property type="project" value="UniProtKB-UniRule"/>
</dbReference>
<evidence type="ECO:0000256" key="5">
    <source>
        <dbReference type="PIRNR" id="PIRNR038940"/>
    </source>
</evidence>
<comment type="catalytic activity">
    <reaction evidence="5">
        <text>L-allo-threonine = acetaldehyde + glycine</text>
        <dbReference type="Rhea" id="RHEA:26209"/>
        <dbReference type="ChEBI" id="CHEBI:15343"/>
        <dbReference type="ChEBI" id="CHEBI:57305"/>
        <dbReference type="ChEBI" id="CHEBI:58585"/>
        <dbReference type="EC" id="4.1.2.48"/>
    </reaction>
</comment>
<dbReference type="InterPro" id="IPR015422">
    <property type="entry name" value="PyrdxlP-dep_Trfase_small"/>
</dbReference>
<dbReference type="PANTHER" id="PTHR48097">
    <property type="entry name" value="L-THREONINE ALDOLASE-RELATED"/>
    <property type="match status" value="1"/>
</dbReference>
<evidence type="ECO:0000256" key="4">
    <source>
        <dbReference type="ARBA" id="ARBA00022898"/>
    </source>
</evidence>
<dbReference type="CDD" id="cd06502">
    <property type="entry name" value="TA_like"/>
    <property type="match status" value="1"/>
</dbReference>